<dbReference type="AlphaFoldDB" id="A0A2V3IGX6"/>
<evidence type="ECO:0000256" key="1">
    <source>
        <dbReference type="SAM" id="MobiDB-lite"/>
    </source>
</evidence>
<protein>
    <submittedName>
        <fullName evidence="2">Uncharacterized protein</fullName>
    </submittedName>
</protein>
<sequence>MPFRQTGLLRRPLTYPPSSNSSSYLTSPTASFTSTPSTFDSIDSPSSFYPLTVLLDQYAVELDLDDAYLVTRPSPSPPSISPTIRKLAFDAVGMSMETLTKQTELRQWEEWQCLSSKEAQRLSTLYQGELANSKKLNAQLSCSQNDMTTLQARHLICLRQVEQLRDCVSTLHAAHMLDASINSLLIEDQEREISELKSRLADADRHRQLLRKLLDRVAPKAVLQRQSEMTEKNVNRPNSGRRLRAREQGNTPAVTGAASSANVMSGLCRRVSSLSLVKGKKLAQLQKSKQDLLDAFQKRNSSLLHSRKVSPGSTTLDNAVFSISPMSIALAASYSESPGCSTD</sequence>
<accession>A0A2V3IGX6</accession>
<feature type="compositionally biased region" description="Polar residues" evidence="1">
    <location>
        <begin position="248"/>
        <end position="257"/>
    </location>
</feature>
<dbReference type="Proteomes" id="UP000247409">
    <property type="component" value="Unassembled WGS sequence"/>
</dbReference>
<keyword evidence="3" id="KW-1185">Reference proteome</keyword>
<feature type="region of interest" description="Disordered" evidence="1">
    <location>
        <begin position="224"/>
        <end position="257"/>
    </location>
</feature>
<gene>
    <name evidence="2" type="ORF">BWQ96_08944</name>
</gene>
<name>A0A2V3IGX6_9FLOR</name>
<dbReference type="EMBL" id="NBIV01000221">
    <property type="protein sequence ID" value="PXF41329.1"/>
    <property type="molecule type" value="Genomic_DNA"/>
</dbReference>
<evidence type="ECO:0000313" key="3">
    <source>
        <dbReference type="Proteomes" id="UP000247409"/>
    </source>
</evidence>
<comment type="caution">
    <text evidence="2">The sequence shown here is derived from an EMBL/GenBank/DDBJ whole genome shotgun (WGS) entry which is preliminary data.</text>
</comment>
<feature type="compositionally biased region" description="Low complexity" evidence="1">
    <location>
        <begin position="12"/>
        <end position="27"/>
    </location>
</feature>
<reference evidence="2 3" key="1">
    <citation type="journal article" date="2018" name="Mol. Biol. Evol.">
        <title>Analysis of the draft genome of the red seaweed Gracilariopsis chorda provides insights into genome size evolution in Rhodophyta.</title>
        <authorList>
            <person name="Lee J."/>
            <person name="Yang E.C."/>
            <person name="Graf L."/>
            <person name="Yang J.H."/>
            <person name="Qiu H."/>
            <person name="Zel Zion U."/>
            <person name="Chan C.X."/>
            <person name="Stephens T.G."/>
            <person name="Weber A.P.M."/>
            <person name="Boo G.H."/>
            <person name="Boo S.M."/>
            <person name="Kim K.M."/>
            <person name="Shin Y."/>
            <person name="Jung M."/>
            <person name="Lee S.J."/>
            <person name="Yim H.S."/>
            <person name="Lee J.H."/>
            <person name="Bhattacharya D."/>
            <person name="Yoon H.S."/>
        </authorList>
    </citation>
    <scope>NUCLEOTIDE SEQUENCE [LARGE SCALE GENOMIC DNA]</scope>
    <source>
        <strain evidence="2 3">SKKU-2015</strain>
        <tissue evidence="2">Whole body</tissue>
    </source>
</reference>
<evidence type="ECO:0000313" key="2">
    <source>
        <dbReference type="EMBL" id="PXF41329.1"/>
    </source>
</evidence>
<proteinExistence type="predicted"/>
<organism evidence="2 3">
    <name type="scientific">Gracilariopsis chorda</name>
    <dbReference type="NCBI Taxonomy" id="448386"/>
    <lineage>
        <taxon>Eukaryota</taxon>
        <taxon>Rhodophyta</taxon>
        <taxon>Florideophyceae</taxon>
        <taxon>Rhodymeniophycidae</taxon>
        <taxon>Gracilariales</taxon>
        <taxon>Gracilariaceae</taxon>
        <taxon>Gracilariopsis</taxon>
    </lineage>
</organism>
<feature type="region of interest" description="Disordered" evidence="1">
    <location>
        <begin position="1"/>
        <end position="27"/>
    </location>
</feature>